<dbReference type="RefSeq" id="WP_119755714.1">
    <property type="nucleotide sequence ID" value="NZ_CP032382.1"/>
</dbReference>
<evidence type="ECO:0000313" key="2">
    <source>
        <dbReference type="Proteomes" id="UP000266183"/>
    </source>
</evidence>
<reference evidence="2" key="1">
    <citation type="submission" date="2018-09" db="EMBL/GenBank/DDBJ databases">
        <title>Chryseolinea sp. KIS68-18 isolated from soil.</title>
        <authorList>
            <person name="Weon H.-Y."/>
            <person name="Kwon S.-W."/>
            <person name="Lee S.A."/>
        </authorList>
    </citation>
    <scope>NUCLEOTIDE SEQUENCE [LARGE SCALE GENOMIC DNA]</scope>
    <source>
        <strain evidence="2">KIS68-18</strain>
    </source>
</reference>
<evidence type="ECO:0000313" key="1">
    <source>
        <dbReference type="EMBL" id="AYB32461.1"/>
    </source>
</evidence>
<protein>
    <recommendedName>
        <fullName evidence="3">Outer membrane protein beta-barrel domain-containing protein</fullName>
    </recommendedName>
</protein>
<keyword evidence="2" id="KW-1185">Reference proteome</keyword>
<sequence length="381" mass="44060">MHVFGQIEYEKGYFINNDGVRSDCFIKNSDWFGSPDKIRYKNSESSEAVSMNVSEIKELGIGDARFIRKTLPAELATRDIRKLTITKTPEWKEQTLFLRVLVEGKANLYHHRLQGFDYFFFSVDGGDIKQLVYKLYLFTADEVRNNVYYHSSTNFGQNREYINQLQTFVYCASFSTEKVKQVKYERKPLAKYFTEYNACHGIVAVDREKHSQQKVHLKIAPGIGTGSLTRTDGGDYTYRDYGKATDYRLGAELEFVLPFNRNKWSLLFEPAFHSFKTSGRYAATYQSIEPMLAARYYFFLGKKTSIFINAGMIADLALTYEARDFTASKGFTLSFAGGAGFQYRKFSIEARPYSTRRLLTSDQDSFLNFQKFSFILGYKIF</sequence>
<gene>
    <name evidence="1" type="ORF">D4L85_18615</name>
</gene>
<dbReference type="AlphaFoldDB" id="A0A385SQ97"/>
<dbReference type="EMBL" id="CP032382">
    <property type="protein sequence ID" value="AYB32461.1"/>
    <property type="molecule type" value="Genomic_DNA"/>
</dbReference>
<organism evidence="1 2">
    <name type="scientific">Chryseolinea soli</name>
    <dbReference type="NCBI Taxonomy" id="2321403"/>
    <lineage>
        <taxon>Bacteria</taxon>
        <taxon>Pseudomonadati</taxon>
        <taxon>Bacteroidota</taxon>
        <taxon>Cytophagia</taxon>
        <taxon>Cytophagales</taxon>
        <taxon>Fulvivirgaceae</taxon>
        <taxon>Chryseolinea</taxon>
    </lineage>
</organism>
<evidence type="ECO:0008006" key="3">
    <source>
        <dbReference type="Google" id="ProtNLM"/>
    </source>
</evidence>
<dbReference type="KEGG" id="chk:D4L85_18615"/>
<accession>A0A385SQ97</accession>
<dbReference type="Proteomes" id="UP000266183">
    <property type="component" value="Chromosome"/>
</dbReference>
<dbReference type="OrthoDB" id="921445at2"/>
<name>A0A385SQ97_9BACT</name>
<proteinExistence type="predicted"/>